<accession>A0AAV0WE73</accession>
<dbReference type="InterPro" id="IPR011335">
    <property type="entry name" value="Restrct_endonuc-II-like"/>
</dbReference>
<keyword evidence="3" id="KW-1185">Reference proteome</keyword>
<dbReference type="InterPro" id="IPR019080">
    <property type="entry name" value="YqaJ_viral_recombinase"/>
</dbReference>
<dbReference type="EMBL" id="CARXXK010000002">
    <property type="protein sequence ID" value="CAI6354084.1"/>
    <property type="molecule type" value="Genomic_DNA"/>
</dbReference>
<name>A0AAV0WE73_9HEMI</name>
<dbReference type="AlphaFoldDB" id="A0AAV0WE73"/>
<evidence type="ECO:0000259" key="1">
    <source>
        <dbReference type="Pfam" id="PF09588"/>
    </source>
</evidence>
<protein>
    <recommendedName>
        <fullName evidence="1">YqaJ viral recombinase domain-containing protein</fullName>
    </recommendedName>
</protein>
<organism evidence="2 3">
    <name type="scientific">Macrosiphum euphorbiae</name>
    <name type="common">potato aphid</name>
    <dbReference type="NCBI Taxonomy" id="13131"/>
    <lineage>
        <taxon>Eukaryota</taxon>
        <taxon>Metazoa</taxon>
        <taxon>Ecdysozoa</taxon>
        <taxon>Arthropoda</taxon>
        <taxon>Hexapoda</taxon>
        <taxon>Insecta</taxon>
        <taxon>Pterygota</taxon>
        <taxon>Neoptera</taxon>
        <taxon>Paraneoptera</taxon>
        <taxon>Hemiptera</taxon>
        <taxon>Sternorrhyncha</taxon>
        <taxon>Aphidomorpha</taxon>
        <taxon>Aphidoidea</taxon>
        <taxon>Aphididae</taxon>
        <taxon>Macrosiphini</taxon>
        <taxon>Macrosiphum</taxon>
    </lineage>
</organism>
<gene>
    <name evidence="2" type="ORF">MEUPH1_LOCUS10129</name>
</gene>
<dbReference type="InterPro" id="IPR051703">
    <property type="entry name" value="NF-kappa-B_Signaling_Reg"/>
</dbReference>
<dbReference type="Pfam" id="PF09588">
    <property type="entry name" value="YqaJ"/>
    <property type="match status" value="1"/>
</dbReference>
<feature type="domain" description="YqaJ viral recombinase" evidence="1">
    <location>
        <begin position="86"/>
        <end position="153"/>
    </location>
</feature>
<reference evidence="2 3" key="1">
    <citation type="submission" date="2023-01" db="EMBL/GenBank/DDBJ databases">
        <authorList>
            <person name="Whitehead M."/>
        </authorList>
    </citation>
    <scope>NUCLEOTIDE SEQUENCE [LARGE SCALE GENOMIC DNA]</scope>
</reference>
<dbReference type="InterPro" id="IPR011604">
    <property type="entry name" value="PDDEXK-like_dom_sf"/>
</dbReference>
<sequence>MNKITCAHHQIPNGNKTKKMETPNGFAAIVWRSHSNGFSSAGGKTVRPQRRKYRSVARPLFTYGKRQHTDGEWAIKISKYFWPQVFSNKFVKHGIQYELTARDVYIKNTGNNVIISGFITSKKCPWLGYSPYGVVLDTLNNPKKLIEIKCPFKGSLVGLTELLSNVNFLVQGTDGQ</sequence>
<dbReference type="SUPFAM" id="SSF52980">
    <property type="entry name" value="Restriction endonuclease-like"/>
    <property type="match status" value="1"/>
</dbReference>
<comment type="caution">
    <text evidence="2">The sequence shown here is derived from an EMBL/GenBank/DDBJ whole genome shotgun (WGS) entry which is preliminary data.</text>
</comment>
<evidence type="ECO:0000313" key="3">
    <source>
        <dbReference type="Proteomes" id="UP001160148"/>
    </source>
</evidence>
<proteinExistence type="predicted"/>
<dbReference type="PANTHER" id="PTHR46609">
    <property type="entry name" value="EXONUCLEASE, PHAGE-TYPE/RECB, C-TERMINAL DOMAIN-CONTAINING PROTEIN"/>
    <property type="match status" value="1"/>
</dbReference>
<evidence type="ECO:0000313" key="2">
    <source>
        <dbReference type="EMBL" id="CAI6354084.1"/>
    </source>
</evidence>
<dbReference type="PANTHER" id="PTHR46609:SF8">
    <property type="entry name" value="YQAJ VIRAL RECOMBINASE DOMAIN-CONTAINING PROTEIN"/>
    <property type="match status" value="1"/>
</dbReference>
<dbReference type="GO" id="GO:0006281">
    <property type="term" value="P:DNA repair"/>
    <property type="evidence" value="ECO:0007669"/>
    <property type="project" value="UniProtKB-ARBA"/>
</dbReference>
<dbReference type="Proteomes" id="UP001160148">
    <property type="component" value="Unassembled WGS sequence"/>
</dbReference>
<dbReference type="Gene3D" id="3.90.320.10">
    <property type="match status" value="1"/>
</dbReference>